<reference evidence="3" key="1">
    <citation type="journal article" date="2017" name="Genome Biol.">
        <title>Comparative genomics reveals high biological diversity and specific adaptations in the industrially and medically important fungal genus Aspergillus.</title>
        <authorList>
            <person name="de Vries R.P."/>
            <person name="Riley R."/>
            <person name="Wiebenga A."/>
            <person name="Aguilar-Osorio G."/>
            <person name="Amillis S."/>
            <person name="Uchima C.A."/>
            <person name="Anderluh G."/>
            <person name="Asadollahi M."/>
            <person name="Askin M."/>
            <person name="Barry K."/>
            <person name="Battaglia E."/>
            <person name="Bayram O."/>
            <person name="Benocci T."/>
            <person name="Braus-Stromeyer S.A."/>
            <person name="Caldana C."/>
            <person name="Canovas D."/>
            <person name="Cerqueira G.C."/>
            <person name="Chen F."/>
            <person name="Chen W."/>
            <person name="Choi C."/>
            <person name="Clum A."/>
            <person name="Dos Santos R.A."/>
            <person name="Damasio A.R."/>
            <person name="Diallinas G."/>
            <person name="Emri T."/>
            <person name="Fekete E."/>
            <person name="Flipphi M."/>
            <person name="Freyberg S."/>
            <person name="Gallo A."/>
            <person name="Gournas C."/>
            <person name="Habgood R."/>
            <person name="Hainaut M."/>
            <person name="Harispe M.L."/>
            <person name="Henrissat B."/>
            <person name="Hilden K.S."/>
            <person name="Hope R."/>
            <person name="Hossain A."/>
            <person name="Karabika E."/>
            <person name="Karaffa L."/>
            <person name="Karanyi Z."/>
            <person name="Krasevec N."/>
            <person name="Kuo A."/>
            <person name="Kusch H."/>
            <person name="LaButti K."/>
            <person name="Lagendijk E.L."/>
            <person name="Lapidus A."/>
            <person name="Levasseur A."/>
            <person name="Lindquist E."/>
            <person name="Lipzen A."/>
            <person name="Logrieco A.F."/>
            <person name="MacCabe A."/>
            <person name="Maekelae M.R."/>
            <person name="Malavazi I."/>
            <person name="Melin P."/>
            <person name="Meyer V."/>
            <person name="Mielnichuk N."/>
            <person name="Miskei M."/>
            <person name="Molnar A.P."/>
            <person name="Mule G."/>
            <person name="Ngan C.Y."/>
            <person name="Orejas M."/>
            <person name="Orosz E."/>
            <person name="Ouedraogo J.P."/>
            <person name="Overkamp K.M."/>
            <person name="Park H.-S."/>
            <person name="Perrone G."/>
            <person name="Piumi F."/>
            <person name="Punt P.J."/>
            <person name="Ram A.F."/>
            <person name="Ramon A."/>
            <person name="Rauscher S."/>
            <person name="Record E."/>
            <person name="Riano-Pachon D.M."/>
            <person name="Robert V."/>
            <person name="Roehrig J."/>
            <person name="Ruller R."/>
            <person name="Salamov A."/>
            <person name="Salih N.S."/>
            <person name="Samson R.A."/>
            <person name="Sandor E."/>
            <person name="Sanguinetti M."/>
            <person name="Schuetze T."/>
            <person name="Sepcic K."/>
            <person name="Shelest E."/>
            <person name="Sherlock G."/>
            <person name="Sophianopoulou V."/>
            <person name="Squina F.M."/>
            <person name="Sun H."/>
            <person name="Susca A."/>
            <person name="Todd R.B."/>
            <person name="Tsang A."/>
            <person name="Unkles S.E."/>
            <person name="van de Wiele N."/>
            <person name="van Rossen-Uffink D."/>
            <person name="Oliveira J.V."/>
            <person name="Vesth T.C."/>
            <person name="Visser J."/>
            <person name="Yu J.-H."/>
            <person name="Zhou M."/>
            <person name="Andersen M.R."/>
            <person name="Archer D.B."/>
            <person name="Baker S.E."/>
            <person name="Benoit I."/>
            <person name="Brakhage A.A."/>
            <person name="Braus G.H."/>
            <person name="Fischer R."/>
            <person name="Frisvad J.C."/>
            <person name="Goldman G.H."/>
            <person name="Houbraken J."/>
            <person name="Oakley B."/>
            <person name="Pocsi I."/>
            <person name="Scazzocchio C."/>
            <person name="Seiboth B."/>
            <person name="vanKuyk P.A."/>
            <person name="Wortman J."/>
            <person name="Dyer P.S."/>
            <person name="Grigoriev I.V."/>
        </authorList>
    </citation>
    <scope>NUCLEOTIDE SEQUENCE [LARGE SCALE GENOMIC DNA]</scope>
    <source>
        <strain evidence="3">ITEM 5010</strain>
    </source>
</reference>
<dbReference type="Pfam" id="PF22942">
    <property type="entry name" value="DUF7025"/>
    <property type="match status" value="1"/>
</dbReference>
<gene>
    <name evidence="2" type="ORF">ASPCADRAFT_400153</name>
</gene>
<dbReference type="InterPro" id="IPR054289">
    <property type="entry name" value="DUF7025"/>
</dbReference>
<evidence type="ECO:0000313" key="2">
    <source>
        <dbReference type="EMBL" id="OOF91391.1"/>
    </source>
</evidence>
<proteinExistence type="predicted"/>
<dbReference type="AlphaFoldDB" id="A0A1R3RA82"/>
<dbReference type="PANTHER" id="PTHR46411:SF3">
    <property type="entry name" value="AAA+ ATPASE DOMAIN-CONTAINING PROTEIN"/>
    <property type="match status" value="1"/>
</dbReference>
<protein>
    <recommendedName>
        <fullName evidence="1">DUF7025 domain-containing protein</fullName>
    </recommendedName>
</protein>
<keyword evidence="3" id="KW-1185">Reference proteome</keyword>
<accession>A0A1R3RA82</accession>
<evidence type="ECO:0000313" key="3">
    <source>
        <dbReference type="Proteomes" id="UP000188318"/>
    </source>
</evidence>
<dbReference type="OrthoDB" id="10042665at2759"/>
<evidence type="ECO:0000259" key="1">
    <source>
        <dbReference type="Pfam" id="PF22942"/>
    </source>
</evidence>
<dbReference type="EMBL" id="KV907511">
    <property type="protein sequence ID" value="OOF91391.1"/>
    <property type="molecule type" value="Genomic_DNA"/>
</dbReference>
<organism evidence="2 3">
    <name type="scientific">Aspergillus carbonarius (strain ITEM 5010)</name>
    <dbReference type="NCBI Taxonomy" id="602072"/>
    <lineage>
        <taxon>Eukaryota</taxon>
        <taxon>Fungi</taxon>
        <taxon>Dikarya</taxon>
        <taxon>Ascomycota</taxon>
        <taxon>Pezizomycotina</taxon>
        <taxon>Eurotiomycetes</taxon>
        <taxon>Eurotiomycetidae</taxon>
        <taxon>Eurotiales</taxon>
        <taxon>Aspergillaceae</taxon>
        <taxon>Aspergillus</taxon>
        <taxon>Aspergillus subgen. Circumdati</taxon>
    </lineage>
</organism>
<name>A0A1R3RA82_ASPC5</name>
<feature type="domain" description="DUF7025" evidence="1">
    <location>
        <begin position="63"/>
        <end position="155"/>
    </location>
</feature>
<dbReference type="VEuPathDB" id="FungiDB:ASPCADRAFT_400153"/>
<sequence>MDYNAPYRSCRAGRYLRVRPMRAPRPERQFTEVRDSESDETVKSHIGLLYNVLEELQDVISRKNDLLRNGVITSDLLWTVFEPNRVIFSIVNGRKRAFRLDAGEFDPFTRSYQITASCIDFDGTKFWQMPCGFPIPPYEGTKPIMSFSVFLLIYHANQALTRKDLIYRGKLWSEHKGHHYKQYEGLALIDFMNREVKYNVNSRIIIDAEAYNAFKPDDSSTFPISISSDLTDNHLLVTTPILQEYSLKDKKRPEFFIDGVSDIVWNARAFDSLVLPHGHHDFEELILAFAQTQSKNIDIFDDTLTAESVAEVMKVPLYVLNASDQGTSASRVEEHMKAILRMVPNNSNKAGFSENDLEEMAGLQPNGRQIKNVLKTASLFARTQGIDLSCGRIQTVMKVRASVL</sequence>
<dbReference type="STRING" id="602072.A0A1R3RA82"/>
<dbReference type="Proteomes" id="UP000188318">
    <property type="component" value="Unassembled WGS sequence"/>
</dbReference>
<dbReference type="PANTHER" id="PTHR46411">
    <property type="entry name" value="FAMILY ATPASE, PUTATIVE-RELATED"/>
    <property type="match status" value="1"/>
</dbReference>